<protein>
    <submittedName>
        <fullName evidence="2">Zinc chelation protein SecC</fullName>
    </submittedName>
</protein>
<proteinExistence type="predicted"/>
<dbReference type="Pfam" id="PF02810">
    <property type="entry name" value="SEC-C"/>
    <property type="match status" value="1"/>
</dbReference>
<dbReference type="InterPro" id="IPR004027">
    <property type="entry name" value="SEC_C_motif"/>
</dbReference>
<sequence length="132" mass="15065">MKISSNALCPCHSGKKYKQCCQPYHRGILPSTAEKLMRSRYSAFALGLAEYIMATTHPNNSDYTEETERWRKSILNFSQTTRFLGLKIGEFSDGKEEAFVRFEAILDGGSLCEKSRFLNVEGKWLYESGTFI</sequence>
<organism evidence="2 3">
    <name type="scientific">Sulfuricurvum kujiense</name>
    <dbReference type="NCBI Taxonomy" id="148813"/>
    <lineage>
        <taxon>Bacteria</taxon>
        <taxon>Pseudomonadati</taxon>
        <taxon>Campylobacterota</taxon>
        <taxon>Epsilonproteobacteria</taxon>
        <taxon>Campylobacterales</taxon>
        <taxon>Sulfurimonadaceae</taxon>
        <taxon>Sulfuricurvum</taxon>
    </lineage>
</organism>
<dbReference type="Proteomes" id="UP000228859">
    <property type="component" value="Unassembled WGS sequence"/>
</dbReference>
<name>A0A2D3WQG6_9BACT</name>
<evidence type="ECO:0000313" key="3">
    <source>
        <dbReference type="Proteomes" id="UP000228859"/>
    </source>
</evidence>
<evidence type="ECO:0000313" key="2">
    <source>
        <dbReference type="EMBL" id="DAB39509.1"/>
    </source>
</evidence>
<dbReference type="PANTHER" id="PTHR33747:SF1">
    <property type="entry name" value="ADENYLATE CYCLASE-ASSOCIATED CAP C-TERMINAL DOMAIN-CONTAINING PROTEIN"/>
    <property type="match status" value="1"/>
</dbReference>
<dbReference type="InterPro" id="IPR048469">
    <property type="entry name" value="YchJ-like_M"/>
</dbReference>
<reference evidence="2 3" key="1">
    <citation type="journal article" date="2017" name="Front. Microbiol.">
        <title>Comparative Genomic Analysis of the Class Epsilonproteobacteria and Proposed Reclassification to Epsilonbacteraeota (phyl. nov.).</title>
        <authorList>
            <person name="Waite D.W."/>
            <person name="Vanwonterghem I."/>
            <person name="Rinke C."/>
            <person name="Parks D.H."/>
            <person name="Zhang Y."/>
            <person name="Takai K."/>
            <person name="Sievert S.M."/>
            <person name="Simon J."/>
            <person name="Campbell B.J."/>
            <person name="Hanson T.E."/>
            <person name="Woyke T."/>
            <person name="Klotz M.G."/>
            <person name="Hugenholtz P."/>
        </authorList>
    </citation>
    <scope>NUCLEOTIDE SEQUENCE [LARGE SCALE GENOMIC DNA]</scope>
    <source>
        <strain evidence="2">UBA12443</strain>
    </source>
</reference>
<accession>A0A2D3WQG6</accession>
<dbReference type="SUPFAM" id="SSF103642">
    <property type="entry name" value="Sec-C motif"/>
    <property type="match status" value="1"/>
</dbReference>
<feature type="domain" description="YchJ-like middle NTF2-like" evidence="1">
    <location>
        <begin position="32"/>
        <end position="129"/>
    </location>
</feature>
<dbReference type="SUPFAM" id="SSF54427">
    <property type="entry name" value="NTF2-like"/>
    <property type="match status" value="1"/>
</dbReference>
<gene>
    <name evidence="2" type="ORF">CFH83_00360</name>
</gene>
<comment type="caution">
    <text evidence="2">The sequence shown here is derived from an EMBL/GenBank/DDBJ whole genome shotgun (WGS) entry which is preliminary data.</text>
</comment>
<dbReference type="AlphaFoldDB" id="A0A2D3WQG6"/>
<dbReference type="PANTHER" id="PTHR33747">
    <property type="entry name" value="UPF0225 PROTEIN SCO1677"/>
    <property type="match status" value="1"/>
</dbReference>
<dbReference type="EMBL" id="DLUI01000006">
    <property type="protein sequence ID" value="DAB39509.1"/>
    <property type="molecule type" value="Genomic_DNA"/>
</dbReference>
<dbReference type="RefSeq" id="WP_294894967.1">
    <property type="nucleotide sequence ID" value="NZ_DLUI01000006.1"/>
</dbReference>
<dbReference type="InterPro" id="IPR032710">
    <property type="entry name" value="NTF2-like_dom_sf"/>
</dbReference>
<dbReference type="Pfam" id="PF17775">
    <property type="entry name" value="YchJ_M-like"/>
    <property type="match status" value="1"/>
</dbReference>
<dbReference type="Gene3D" id="3.10.450.50">
    <property type="match status" value="1"/>
</dbReference>
<evidence type="ECO:0000259" key="1">
    <source>
        <dbReference type="Pfam" id="PF17775"/>
    </source>
</evidence>